<dbReference type="Proteomes" id="UP000366766">
    <property type="component" value="Unassembled WGS sequence"/>
</dbReference>
<evidence type="ECO:0000313" key="7">
    <source>
        <dbReference type="EMBL" id="VUX63566.1"/>
    </source>
</evidence>
<dbReference type="GO" id="GO:0016887">
    <property type="term" value="F:ATP hydrolysis activity"/>
    <property type="evidence" value="ECO:0007669"/>
    <property type="project" value="InterPro"/>
</dbReference>
<dbReference type="AlphaFoldDB" id="A0A564WMB2"/>
<dbReference type="InterPro" id="IPR003959">
    <property type="entry name" value="ATPase_AAA_core"/>
</dbReference>
<dbReference type="Gene3D" id="1.10.8.60">
    <property type="match status" value="1"/>
</dbReference>
<dbReference type="SUPFAM" id="SSF52540">
    <property type="entry name" value="P-loop containing nucleoside triphosphate hydrolases"/>
    <property type="match status" value="1"/>
</dbReference>
<feature type="domain" description="Clp ATPase C-terminal" evidence="6">
    <location>
        <begin position="312"/>
        <end position="400"/>
    </location>
</feature>
<keyword evidence="3 7" id="KW-0067">ATP-binding</keyword>
<keyword evidence="1" id="KW-0547">Nucleotide-binding</keyword>
<name>A0A564WMB2_9FIRM</name>
<dbReference type="InterPro" id="IPR050052">
    <property type="entry name" value="ATP-dep_Clp_protease_ClpX"/>
</dbReference>
<dbReference type="InterPro" id="IPR019489">
    <property type="entry name" value="Clp_ATPase_C"/>
</dbReference>
<dbReference type="GO" id="GO:0140662">
    <property type="term" value="F:ATP-dependent protein folding chaperone"/>
    <property type="evidence" value="ECO:0007669"/>
    <property type="project" value="InterPro"/>
</dbReference>
<dbReference type="Pfam" id="PF10431">
    <property type="entry name" value="ClpB_D2-small"/>
    <property type="match status" value="1"/>
</dbReference>
<dbReference type="RefSeq" id="WP_144136834.1">
    <property type="nucleotide sequence ID" value="NZ_CABHOF010000028.1"/>
</dbReference>
<keyword evidence="2" id="KW-0862">Zinc</keyword>
<dbReference type="GO" id="GO:0051082">
    <property type="term" value="F:unfolded protein binding"/>
    <property type="evidence" value="ECO:0007669"/>
    <property type="project" value="InterPro"/>
</dbReference>
<dbReference type="FunFam" id="1.10.8.60:FF:000002">
    <property type="entry name" value="ATP-dependent Clp protease ATP-binding subunit ClpX"/>
    <property type="match status" value="1"/>
</dbReference>
<evidence type="ECO:0000256" key="4">
    <source>
        <dbReference type="ARBA" id="ARBA00023186"/>
    </source>
</evidence>
<keyword evidence="7" id="KW-0645">Protease</keyword>
<dbReference type="PANTHER" id="PTHR48102">
    <property type="entry name" value="ATP-DEPENDENT CLP PROTEASE ATP-BINDING SUBUNIT CLPX-LIKE, MITOCHONDRIAL-RELATED"/>
    <property type="match status" value="1"/>
</dbReference>
<dbReference type="InterPro" id="IPR003593">
    <property type="entry name" value="AAA+_ATPase"/>
</dbReference>
<dbReference type="NCBIfam" id="TIGR00382">
    <property type="entry name" value="clpX"/>
    <property type="match status" value="1"/>
</dbReference>
<dbReference type="GO" id="GO:0005524">
    <property type="term" value="F:ATP binding"/>
    <property type="evidence" value="ECO:0007669"/>
    <property type="project" value="UniProtKB-KW"/>
</dbReference>
<keyword evidence="4" id="KW-0143">Chaperone</keyword>
<dbReference type="InterPro" id="IPR004487">
    <property type="entry name" value="Clp_protease_ATP-bd_su_ClpX"/>
</dbReference>
<evidence type="ECO:0000259" key="6">
    <source>
        <dbReference type="SMART" id="SM01086"/>
    </source>
</evidence>
<organism evidence="7 8">
    <name type="scientific">Blautia wexlerae</name>
    <dbReference type="NCBI Taxonomy" id="418240"/>
    <lineage>
        <taxon>Bacteria</taxon>
        <taxon>Bacillati</taxon>
        <taxon>Bacillota</taxon>
        <taxon>Clostridia</taxon>
        <taxon>Lachnospirales</taxon>
        <taxon>Lachnospiraceae</taxon>
        <taxon>Blautia</taxon>
    </lineage>
</organism>
<dbReference type="SMART" id="SM00382">
    <property type="entry name" value="AAA"/>
    <property type="match status" value="1"/>
</dbReference>
<dbReference type="EMBL" id="CABHOF010000028">
    <property type="protein sequence ID" value="VUX63566.1"/>
    <property type="molecule type" value="Genomic_DNA"/>
</dbReference>
<dbReference type="SMART" id="SM01086">
    <property type="entry name" value="ClpB_D2-small"/>
    <property type="match status" value="1"/>
</dbReference>
<evidence type="ECO:0000256" key="2">
    <source>
        <dbReference type="ARBA" id="ARBA00022833"/>
    </source>
</evidence>
<evidence type="ECO:0000313" key="8">
    <source>
        <dbReference type="Proteomes" id="UP000366766"/>
    </source>
</evidence>
<feature type="domain" description="AAA+ ATPase" evidence="5">
    <location>
        <begin position="107"/>
        <end position="271"/>
    </location>
</feature>
<evidence type="ECO:0000259" key="5">
    <source>
        <dbReference type="SMART" id="SM00382"/>
    </source>
</evidence>
<dbReference type="GO" id="GO:0008233">
    <property type="term" value="F:peptidase activity"/>
    <property type="evidence" value="ECO:0007669"/>
    <property type="project" value="UniProtKB-KW"/>
</dbReference>
<keyword evidence="7" id="KW-0378">Hydrolase</keyword>
<dbReference type="Pfam" id="PF07724">
    <property type="entry name" value="AAA_2"/>
    <property type="match status" value="1"/>
</dbReference>
<dbReference type="GO" id="GO:0051603">
    <property type="term" value="P:proteolysis involved in protein catabolic process"/>
    <property type="evidence" value="ECO:0007669"/>
    <property type="project" value="TreeGrafter"/>
</dbReference>
<evidence type="ECO:0000256" key="1">
    <source>
        <dbReference type="ARBA" id="ARBA00022741"/>
    </source>
</evidence>
<keyword evidence="8" id="KW-1185">Reference proteome</keyword>
<accession>A0A564WMB2</accession>
<dbReference type="PANTHER" id="PTHR48102:SF7">
    <property type="entry name" value="ATP-DEPENDENT CLP PROTEASE ATP-BINDING SUBUNIT CLPX-LIKE, MITOCHONDRIAL"/>
    <property type="match status" value="1"/>
</dbReference>
<reference evidence="7 8" key="1">
    <citation type="submission" date="2019-07" db="EMBL/GenBank/DDBJ databases">
        <authorList>
            <person name="Chang H.-W."/>
            <person name="Raman A."/>
            <person name="Venkatesh S."/>
            <person name="Gehrig J."/>
        </authorList>
    </citation>
    <scope>NUCLEOTIDE SEQUENCE [LARGE SCALE GENOMIC DNA]</scope>
    <source>
        <strain evidence="7">Blautia_wexlerae_LFYP_14</strain>
    </source>
</reference>
<dbReference type="CDD" id="cd19497">
    <property type="entry name" value="RecA-like_ClpX"/>
    <property type="match status" value="1"/>
</dbReference>
<sequence>MPAYNREAICQFCNTKIIPPKKGFRSSANGNYICEDCVKLLGQALDVRGKSDGKAKAKKRNKKMTPREIKKELDKYIIDQDSAKISIAIAVYNHYKRMDIKSDVKLSKSNVLLIGPTGSGKTLLAQTVAKMLDVPFAIADCTSLTEAGYVGDDVETILTKLLRSADGSVEKAERGIIFLDEIDKIAKSGGSSGAAKDPAGEGVQQALLKLVEGTIANVPVNGGRRNPNEKYVQVNTENILFICGGAFPGLEEIINKRTAKDTSIGFGANVDKGKEKSISEALSQVETDDLVKYGLIPEIIGRLPVIVSLNELDEEAMVKILTEPKDCIVSQYKEFFKYEGVELEFEEDALREIARETIRRKTGARGLRAIMENILKDAMYNVPSEKNVEKCIVRQGGIVDVVEKCQTMVAACF</sequence>
<dbReference type="Gene3D" id="3.40.50.300">
    <property type="entry name" value="P-loop containing nucleotide triphosphate hydrolases"/>
    <property type="match status" value="1"/>
</dbReference>
<gene>
    <name evidence="7" type="primary">clpX_2</name>
    <name evidence="7" type="ORF">BWLFYP14_01008</name>
</gene>
<protein>
    <submittedName>
        <fullName evidence="7">ATP-dependent Clp protease ATP-binding subunit ClpX</fullName>
    </submittedName>
</protein>
<dbReference type="NCBIfam" id="NF003745">
    <property type="entry name" value="PRK05342.1"/>
    <property type="match status" value="1"/>
</dbReference>
<proteinExistence type="predicted"/>
<dbReference type="InterPro" id="IPR027417">
    <property type="entry name" value="P-loop_NTPase"/>
</dbReference>
<evidence type="ECO:0000256" key="3">
    <source>
        <dbReference type="ARBA" id="ARBA00022840"/>
    </source>
</evidence>